<gene>
    <name evidence="2" type="ORF">RUMHYD_01850</name>
</gene>
<dbReference type="Pfam" id="PF12652">
    <property type="entry name" value="CotJB"/>
    <property type="match status" value="1"/>
</dbReference>
<reference evidence="2 3" key="2">
    <citation type="submission" date="2009-02" db="EMBL/GenBank/DDBJ databases">
        <title>Draft genome sequence of Blautia hydrogenotrophica DSM 10507 (Ruminococcus hydrogenotrophicus DSM 10507).</title>
        <authorList>
            <person name="Sudarsanam P."/>
            <person name="Ley R."/>
            <person name="Guruge J."/>
            <person name="Turnbaugh P.J."/>
            <person name="Mahowald M."/>
            <person name="Liep D."/>
            <person name="Gordon J."/>
        </authorList>
    </citation>
    <scope>NUCLEOTIDE SEQUENCE [LARGE SCALE GENOMIC DNA]</scope>
    <source>
        <strain evidence="3">DSM 10507 / JCM 14656 / S5a33</strain>
    </source>
</reference>
<name>C0CLX7_BLAHS</name>
<sequence length="118" mass="13642">MLCTFGGKHFPRSVQTVLRKEGRKTMNRMQNSSREVLLKRINEVSFAVSDILLFLDTHPDCQEALAFYQKNVAIRKEALAEYARLYGPLTIDTADDTCSRSWEWVQQPFPWEVKGGCR</sequence>
<dbReference type="HOGENOM" id="CLU_163198_0_0_9"/>
<reference evidence="2 3" key="1">
    <citation type="submission" date="2009-01" db="EMBL/GenBank/DDBJ databases">
        <authorList>
            <person name="Fulton L."/>
            <person name="Clifton S."/>
            <person name="Fulton B."/>
            <person name="Xu J."/>
            <person name="Minx P."/>
            <person name="Pepin K.H."/>
            <person name="Johnson M."/>
            <person name="Bhonagiri V."/>
            <person name="Nash W.E."/>
            <person name="Mardis E.R."/>
            <person name="Wilson R.K."/>
        </authorList>
    </citation>
    <scope>NUCLEOTIDE SEQUENCE [LARGE SCALE GENOMIC DNA]</scope>
    <source>
        <strain evidence="3">DSM 10507 / JCM 14656 / S5a33</strain>
    </source>
</reference>
<dbReference type="eggNOG" id="ENOG5032Y4N">
    <property type="taxonomic scope" value="Bacteria"/>
</dbReference>
<proteinExistence type="predicted"/>
<dbReference type="InterPro" id="IPR024207">
    <property type="entry name" value="CotJB_dom"/>
</dbReference>
<dbReference type="AlphaFoldDB" id="C0CLX7"/>
<protein>
    <recommendedName>
        <fullName evidence="1">Protein CotJB domain-containing protein</fullName>
    </recommendedName>
</protein>
<dbReference type="Proteomes" id="UP000003100">
    <property type="component" value="Unassembled WGS sequence"/>
</dbReference>
<evidence type="ECO:0000259" key="1">
    <source>
        <dbReference type="Pfam" id="PF12652"/>
    </source>
</evidence>
<comment type="caution">
    <text evidence="2">The sequence shown here is derived from an EMBL/GenBank/DDBJ whole genome shotgun (WGS) entry which is preliminary data.</text>
</comment>
<evidence type="ECO:0000313" key="3">
    <source>
        <dbReference type="Proteomes" id="UP000003100"/>
    </source>
</evidence>
<accession>C0CLX7</accession>
<organism evidence="2 3">
    <name type="scientific">Blautia hydrogenotrophica (strain DSM 10507 / JCM 14656 / S5a33)</name>
    <name type="common">Ruminococcus hydrogenotrophicus</name>
    <dbReference type="NCBI Taxonomy" id="476272"/>
    <lineage>
        <taxon>Bacteria</taxon>
        <taxon>Bacillati</taxon>
        <taxon>Bacillota</taxon>
        <taxon>Clostridia</taxon>
        <taxon>Lachnospirales</taxon>
        <taxon>Lachnospiraceae</taxon>
        <taxon>Blautia</taxon>
    </lineage>
</organism>
<evidence type="ECO:0000313" key="2">
    <source>
        <dbReference type="EMBL" id="EEG49195.1"/>
    </source>
</evidence>
<dbReference type="EMBL" id="ACBZ01000098">
    <property type="protein sequence ID" value="EEG49195.1"/>
    <property type="molecule type" value="Genomic_DNA"/>
</dbReference>
<feature type="domain" description="Protein CotJB" evidence="1">
    <location>
        <begin position="37"/>
        <end position="112"/>
    </location>
</feature>
<keyword evidence="3" id="KW-1185">Reference proteome</keyword>
<dbReference type="PATRIC" id="fig|476272.21.peg.2230"/>